<organism evidence="1 2">
    <name type="scientific">Staphylococcus pseudintermedius</name>
    <dbReference type="NCBI Taxonomy" id="283734"/>
    <lineage>
        <taxon>Bacteria</taxon>
        <taxon>Bacillati</taxon>
        <taxon>Bacillota</taxon>
        <taxon>Bacilli</taxon>
        <taxon>Bacillales</taxon>
        <taxon>Staphylococcaceae</taxon>
        <taxon>Staphylococcus</taxon>
        <taxon>Staphylococcus intermedius group</taxon>
    </lineage>
</organism>
<dbReference type="InterPro" id="IPR043149">
    <property type="entry name" value="TagF_N"/>
</dbReference>
<dbReference type="Gene3D" id="3.40.50.11820">
    <property type="match status" value="1"/>
</dbReference>
<dbReference type="InterPro" id="IPR007554">
    <property type="entry name" value="Glycerophosphate_synth"/>
</dbReference>
<dbReference type="GO" id="GO:0016020">
    <property type="term" value="C:membrane"/>
    <property type="evidence" value="ECO:0007669"/>
    <property type="project" value="InterPro"/>
</dbReference>
<sequence length="76" mass="8835">YNVVPGEVEKVEKNSKAYYQAYSEAKFWVSNARIPLFLNKKPNQIYIQTWHGTPLKRLANDMKVVRMPGTTTALYK</sequence>
<dbReference type="RefSeq" id="WP_186801885.1">
    <property type="nucleotide sequence ID" value="NZ_QEIT01000164.1"/>
</dbReference>
<proteinExistence type="predicted"/>
<comment type="caution">
    <text evidence="1">The sequence shown here is derived from an EMBL/GenBank/DDBJ whole genome shotgun (WGS) entry which is preliminary data.</text>
</comment>
<feature type="non-terminal residue" evidence="1">
    <location>
        <position position="1"/>
    </location>
</feature>
<evidence type="ECO:0000313" key="1">
    <source>
        <dbReference type="EMBL" id="PWZ72605.1"/>
    </source>
</evidence>
<gene>
    <name evidence="1" type="ORF">DD902_13030</name>
</gene>
<dbReference type="GO" id="GO:0047355">
    <property type="term" value="F:CDP-glycerol glycerophosphotransferase activity"/>
    <property type="evidence" value="ECO:0007669"/>
    <property type="project" value="InterPro"/>
</dbReference>
<evidence type="ECO:0000313" key="2">
    <source>
        <dbReference type="Proteomes" id="UP000246800"/>
    </source>
</evidence>
<dbReference type="EMBL" id="QEIT01000164">
    <property type="protein sequence ID" value="PWZ72605.1"/>
    <property type="molecule type" value="Genomic_DNA"/>
</dbReference>
<reference evidence="1 2" key="1">
    <citation type="journal article" date="2018" name="Vet. Microbiol.">
        <title>Clonal diversity and geographic distribution of methicillin-resistant Staphylococcus pseudintermedius from Australian animals: Discovery of novel sequence types.</title>
        <authorList>
            <person name="Worthing K.A."/>
            <person name="Abraham S."/>
            <person name="Coombs G.W."/>
            <person name="Pang S."/>
            <person name="Saputra S."/>
            <person name="Jordan D."/>
            <person name="Trott D.J."/>
            <person name="Norris J.M."/>
        </authorList>
    </citation>
    <scope>NUCLEOTIDE SEQUENCE [LARGE SCALE GENOMIC DNA]</scope>
    <source>
        <strain evidence="1 2">ST525 1</strain>
    </source>
</reference>
<keyword evidence="1" id="KW-0808">Transferase</keyword>
<dbReference type="Pfam" id="PF04464">
    <property type="entry name" value="Glyphos_transf"/>
    <property type="match status" value="1"/>
</dbReference>
<feature type="non-terminal residue" evidence="1">
    <location>
        <position position="76"/>
    </location>
</feature>
<dbReference type="AlphaFoldDB" id="A0A317YME3"/>
<name>A0A317YME3_STAPS</name>
<dbReference type="Proteomes" id="UP000246800">
    <property type="component" value="Unassembled WGS sequence"/>
</dbReference>
<protein>
    <submittedName>
        <fullName evidence="1">CDP-glycerol:glycerophosphate glycerophosphotransferase</fullName>
    </submittedName>
</protein>
<accession>A0A317YME3</accession>